<dbReference type="EMBL" id="LN734038">
    <property type="protein sequence ID" value="CEP19533.1"/>
    <property type="molecule type" value="Genomic_DNA"/>
</dbReference>
<dbReference type="OrthoDB" id="2284113at2759"/>
<dbReference type="Pfam" id="PF21530">
    <property type="entry name" value="Pif1_2B_dom"/>
    <property type="match status" value="1"/>
</dbReference>
<gene>
    <name evidence="2" type="primary">PARPA_13849.1 scaffold 47132</name>
</gene>
<proteinExistence type="predicted"/>
<dbReference type="Proteomes" id="UP000054107">
    <property type="component" value="Unassembled WGS sequence"/>
</dbReference>
<reference evidence="2 3" key="1">
    <citation type="submission" date="2014-09" db="EMBL/GenBank/DDBJ databases">
        <authorList>
            <person name="Ellenberger Sabrina"/>
        </authorList>
    </citation>
    <scope>NUCLEOTIDE SEQUENCE [LARGE SCALE GENOMIC DNA]</scope>
    <source>
        <strain evidence="2 3">CBS 412.66</strain>
    </source>
</reference>
<accession>A0A0B7NW64</accession>
<evidence type="ECO:0000313" key="3">
    <source>
        <dbReference type="Proteomes" id="UP000054107"/>
    </source>
</evidence>
<dbReference type="InterPro" id="IPR049163">
    <property type="entry name" value="Pif1-like_2B_dom"/>
</dbReference>
<dbReference type="AlphaFoldDB" id="A0A0B7NW64"/>
<dbReference type="PANTHER" id="PTHR10492">
    <property type="match status" value="1"/>
</dbReference>
<evidence type="ECO:0000259" key="1">
    <source>
        <dbReference type="Pfam" id="PF21530"/>
    </source>
</evidence>
<feature type="domain" description="DNA helicase Pif1-like 2B" evidence="1">
    <location>
        <begin position="6"/>
        <end position="49"/>
    </location>
</feature>
<protein>
    <recommendedName>
        <fullName evidence="1">DNA helicase Pif1-like 2B domain-containing protein</fullName>
    </recommendedName>
</protein>
<sequence>MHGPVDLLNSVESGSLPLHELVLRIGAAIILLRNLNPAVVLCDDTSLIVRSRRKNILEATIVTGPNAGNDLYLGM</sequence>
<organism evidence="2 3">
    <name type="scientific">Parasitella parasitica</name>
    <dbReference type="NCBI Taxonomy" id="35722"/>
    <lineage>
        <taxon>Eukaryota</taxon>
        <taxon>Fungi</taxon>
        <taxon>Fungi incertae sedis</taxon>
        <taxon>Mucoromycota</taxon>
        <taxon>Mucoromycotina</taxon>
        <taxon>Mucoromycetes</taxon>
        <taxon>Mucorales</taxon>
        <taxon>Mucorineae</taxon>
        <taxon>Mucoraceae</taxon>
        <taxon>Parasitella</taxon>
    </lineage>
</organism>
<keyword evidence="3" id="KW-1185">Reference proteome</keyword>
<dbReference type="PANTHER" id="PTHR10492:SF57">
    <property type="entry name" value="ATP-DEPENDENT DNA HELICASE"/>
    <property type="match status" value="1"/>
</dbReference>
<evidence type="ECO:0000313" key="2">
    <source>
        <dbReference type="EMBL" id="CEP19533.1"/>
    </source>
</evidence>
<dbReference type="STRING" id="35722.A0A0B7NW64"/>
<name>A0A0B7NW64_9FUNG</name>